<feature type="domain" description="Peptidase S1" evidence="2">
    <location>
        <begin position="135"/>
        <end position="442"/>
    </location>
</feature>
<dbReference type="PROSITE" id="PS50240">
    <property type="entry name" value="TRYPSIN_DOM"/>
    <property type="match status" value="1"/>
</dbReference>
<sequence length="561" mass="63621">MYCALSDQNTLVESDENRITLYEVCKSLRGLGWYNRTDPSGELCVNNTDQLMYKSYVDLRSWKSSGAPLQTVSRRSCMSTVVGLKVYNEVSDNYPERSWVKVYARVAHDLDWIEQAVWNAKPKVDEPLPFDEEDIKCGYYHKEEEADQWPWSVAILHRNPNTGEFRLTCSGTLISKKHVITMARCVMNQTTGRILPVGTFELHFGQFRLGKRHSQDQVRYVSEVHVHDESSADNLAILVTSFLVKMTRNVRHICLAAGHISEFWDKEYPAFITGWQTVDNGSPNKELLSSEILILKRQQCSEASLRLSANQHCAGYPHECKRFSSLTKSDNGICDNMVARNDLLHVVTLHDDGPGIICPGVLVKEDRILTSCQCIRNPRQPTKAKIGNAEATAIMEMICHPDYNSSTFYHDIAVIKLSASVELSSHLVPACLANSWTENLEDAMIQTVLFKYKHRFDNYSSLRSKYDYVGSAEECDHVMPSRYKEHLLKPSQACVIHSELDVDLFNGSIVQSFDSRACRFTVVGIGSTAMDNPALSPVPKIGIVHRVAHYLDWIEQVVWDE</sequence>
<evidence type="ECO:0000259" key="2">
    <source>
        <dbReference type="PROSITE" id="PS50240"/>
    </source>
</evidence>
<dbReference type="SUPFAM" id="SSF50494">
    <property type="entry name" value="Trypsin-like serine proteases"/>
    <property type="match status" value="3"/>
</dbReference>
<dbReference type="PANTHER" id="PTHR24260">
    <property type="match status" value="1"/>
</dbReference>
<protein>
    <submittedName>
        <fullName evidence="3">AAEL009774-PA</fullName>
    </submittedName>
</protein>
<evidence type="ECO:0000313" key="4">
    <source>
        <dbReference type="Proteomes" id="UP000682892"/>
    </source>
</evidence>
<reference evidence="3" key="1">
    <citation type="submission" date="2005-10" db="EMBL/GenBank/DDBJ databases">
        <authorList>
            <person name="Loftus B.J."/>
            <person name="Nene V.M."/>
            <person name="Hannick L.I."/>
            <person name="Bidwell S."/>
            <person name="Haas B."/>
            <person name="Amedeo P."/>
            <person name="Orvis J."/>
            <person name="Wortman J.R."/>
            <person name="White O.R."/>
            <person name="Salzberg S."/>
            <person name="Shumway M."/>
            <person name="Koo H."/>
            <person name="Zhao Y."/>
            <person name="Holmes M."/>
            <person name="Miller J."/>
            <person name="Schatz M."/>
            <person name="Pop M."/>
            <person name="Pai G."/>
            <person name="Utterback T."/>
            <person name="Rogers Y.-H."/>
            <person name="Kravitz S."/>
            <person name="Fraser C.M."/>
        </authorList>
    </citation>
    <scope>NUCLEOTIDE SEQUENCE</scope>
    <source>
        <strain evidence="3">Liverpool</strain>
    </source>
</reference>
<dbReference type="InterPro" id="IPR043504">
    <property type="entry name" value="Peptidase_S1_PA_chymotrypsin"/>
</dbReference>
<reference evidence="3" key="2">
    <citation type="journal article" date="2007" name="Science">
        <title>Genome sequence of Aedes aegypti, a major arbovirus vector.</title>
        <authorList>
            <person name="Nene V."/>
            <person name="Wortman J.R."/>
            <person name="Lawson D."/>
            <person name="Haas B."/>
            <person name="Kodira C."/>
            <person name="Tu Z.J."/>
            <person name="Loftus B."/>
            <person name="Xi Z."/>
            <person name="Megy K."/>
            <person name="Grabherr M."/>
            <person name="Ren Q."/>
            <person name="Zdobnov E.M."/>
            <person name="Lobo N.F."/>
            <person name="Campbell K.S."/>
            <person name="Brown S.E."/>
            <person name="Bonaldo M.F."/>
            <person name="Zhu J."/>
            <person name="Sinkins S.P."/>
            <person name="Hogenkamp D.G."/>
            <person name="Amedeo P."/>
            <person name="Arensburger P."/>
            <person name="Atkinson P.W."/>
            <person name="Bidwell S."/>
            <person name="Biedler J."/>
            <person name="Birney E."/>
            <person name="Bruggner R.V."/>
            <person name="Costas J."/>
            <person name="Coy M.R."/>
            <person name="Crabtree J."/>
            <person name="Crawford M."/>
            <person name="Debruyn B."/>
            <person name="Decaprio D."/>
            <person name="Eiglmeier K."/>
            <person name="Eisenstadt E."/>
            <person name="El-Dorry H."/>
            <person name="Gelbart W.M."/>
            <person name="Gomes S.L."/>
            <person name="Hammond M."/>
            <person name="Hannick L.I."/>
            <person name="Hogan J.R."/>
            <person name="Holmes M.H."/>
            <person name="Jaffe D."/>
            <person name="Johnston J.S."/>
            <person name="Kennedy R.C."/>
            <person name="Koo H."/>
            <person name="Kravitz S."/>
            <person name="Kriventseva E.V."/>
            <person name="Kulp D."/>
            <person name="Labutti K."/>
            <person name="Lee E."/>
            <person name="Li S."/>
            <person name="Lovin D.D."/>
            <person name="Mao C."/>
            <person name="Mauceli E."/>
            <person name="Menck C.F."/>
            <person name="Miller J.R."/>
            <person name="Montgomery P."/>
            <person name="Mori A."/>
            <person name="Nascimento A.L."/>
            <person name="Naveira H.F."/>
            <person name="Nusbaum C."/>
            <person name="O'leary S."/>
            <person name="Orvis J."/>
            <person name="Pertea M."/>
            <person name="Quesneville H."/>
            <person name="Reidenbach K.R."/>
            <person name="Rogers Y.H."/>
            <person name="Roth C.W."/>
            <person name="Schneider J.R."/>
            <person name="Schatz M."/>
            <person name="Shumway M."/>
            <person name="Stanke M."/>
            <person name="Stinson E.O."/>
            <person name="Tubio J.M."/>
            <person name="Vanzee J.P."/>
            <person name="Verjovski-Almeida S."/>
            <person name="Werner D."/>
            <person name="White O."/>
            <person name="Wyder S."/>
            <person name="Zeng Q."/>
            <person name="Zhao Q."/>
            <person name="Zhao Y."/>
            <person name="Hill C.A."/>
            <person name="Raikhel A.S."/>
            <person name="Soares M.B."/>
            <person name="Knudson D.L."/>
            <person name="Lee N.H."/>
            <person name="Galagan J."/>
            <person name="Salzberg S.L."/>
            <person name="Paulsen I.T."/>
            <person name="Dimopoulos G."/>
            <person name="Collins F.H."/>
            <person name="Birren B."/>
            <person name="Fraser-Liggett C.M."/>
            <person name="Severson D.W."/>
        </authorList>
    </citation>
    <scope>NUCLEOTIDE SEQUENCE [LARGE SCALE GENOMIC DNA]</scope>
    <source>
        <strain evidence="3">Liverpool</strain>
    </source>
</reference>
<dbReference type="GO" id="GO:0006508">
    <property type="term" value="P:proteolysis"/>
    <property type="evidence" value="ECO:0007669"/>
    <property type="project" value="InterPro"/>
</dbReference>
<dbReference type="Pfam" id="PF00089">
    <property type="entry name" value="Trypsin"/>
    <property type="match status" value="2"/>
</dbReference>
<dbReference type="InterPro" id="IPR051333">
    <property type="entry name" value="CLIP_Serine_Protease"/>
</dbReference>
<dbReference type="PhylomeDB" id="Q16UV3"/>
<dbReference type="SMART" id="SM00020">
    <property type="entry name" value="Tryp_SPc"/>
    <property type="match status" value="1"/>
</dbReference>
<dbReference type="Proteomes" id="UP000682892">
    <property type="component" value="Unassembled WGS sequence"/>
</dbReference>
<dbReference type="VEuPathDB" id="VectorBase:AAEL021257"/>
<accession>Q16UV3</accession>
<evidence type="ECO:0000256" key="1">
    <source>
        <dbReference type="ARBA" id="ARBA00024195"/>
    </source>
</evidence>
<dbReference type="AlphaFoldDB" id="Q16UV3"/>
<dbReference type="InterPro" id="IPR009003">
    <property type="entry name" value="Peptidase_S1_PA"/>
</dbReference>
<dbReference type="VEuPathDB" id="VectorBase:AAEL019953"/>
<comment type="similarity">
    <text evidence="1">Belongs to the peptidase S1 family. CLIP subfamily.</text>
</comment>
<name>Q16UV3_AEDAE</name>
<dbReference type="eggNOG" id="KOG3627">
    <property type="taxonomic scope" value="Eukaryota"/>
</dbReference>
<dbReference type="InterPro" id="IPR001254">
    <property type="entry name" value="Trypsin_dom"/>
</dbReference>
<evidence type="ECO:0000313" key="3">
    <source>
        <dbReference type="EMBL" id="EAT38327.1"/>
    </source>
</evidence>
<dbReference type="EMBL" id="CH477613">
    <property type="protein sequence ID" value="EAT38327.1"/>
    <property type="molecule type" value="Genomic_DNA"/>
</dbReference>
<organism evidence="3 4">
    <name type="scientific">Aedes aegypti</name>
    <name type="common">Yellowfever mosquito</name>
    <name type="synonym">Culex aegypti</name>
    <dbReference type="NCBI Taxonomy" id="7159"/>
    <lineage>
        <taxon>Eukaryota</taxon>
        <taxon>Metazoa</taxon>
        <taxon>Ecdysozoa</taxon>
        <taxon>Arthropoda</taxon>
        <taxon>Hexapoda</taxon>
        <taxon>Insecta</taxon>
        <taxon>Pterygota</taxon>
        <taxon>Neoptera</taxon>
        <taxon>Endopterygota</taxon>
        <taxon>Diptera</taxon>
        <taxon>Nematocera</taxon>
        <taxon>Culicoidea</taxon>
        <taxon>Culicidae</taxon>
        <taxon>Culicinae</taxon>
        <taxon>Aedini</taxon>
        <taxon>Aedes</taxon>
        <taxon>Stegomyia</taxon>
    </lineage>
</organism>
<proteinExistence type="inferred from homology"/>
<dbReference type="Gene3D" id="2.40.10.10">
    <property type="entry name" value="Trypsin-like serine proteases"/>
    <property type="match status" value="3"/>
</dbReference>
<dbReference type="GO" id="GO:0004252">
    <property type="term" value="F:serine-type endopeptidase activity"/>
    <property type="evidence" value="ECO:0007669"/>
    <property type="project" value="InterPro"/>
</dbReference>
<reference evidence="3" key="3">
    <citation type="submission" date="2012-09" db="EMBL/GenBank/DDBJ databases">
        <authorList>
            <consortium name="VectorBase"/>
        </authorList>
    </citation>
    <scope>NUCLEOTIDE SEQUENCE</scope>
    <source>
        <strain evidence="3">Liverpool</strain>
    </source>
</reference>
<gene>
    <name evidence="3" type="ORF">AaeL_AAEL009774</name>
</gene>
<dbReference type="PANTHER" id="PTHR24260:SF136">
    <property type="entry name" value="GH08193P-RELATED"/>
    <property type="match status" value="1"/>
</dbReference>